<keyword evidence="3" id="KW-1185">Reference proteome</keyword>
<comment type="caution">
    <text evidence="2">The sequence shown here is derived from an EMBL/GenBank/DDBJ whole genome shotgun (WGS) entry which is preliminary data.</text>
</comment>
<dbReference type="EMBL" id="JAVDYC010000001">
    <property type="protein sequence ID" value="MDR7325478.1"/>
    <property type="molecule type" value="Genomic_DNA"/>
</dbReference>
<dbReference type="RefSeq" id="WP_310420238.1">
    <property type="nucleotide sequence ID" value="NZ_JAVDYC010000001.1"/>
</dbReference>
<protein>
    <recommendedName>
        <fullName evidence="1">DUF4240 domain-containing protein</fullName>
    </recommendedName>
</protein>
<sequence>MDERSFWTAVALLSAEELDAAVATLTAELAGRPVNEITAFADHLAVVVHAIDTPAHASFVPGGAEAFLAARCAVVAAGRETYLRVFGDPPAIAEFASPGAEWLLAVPANAFERATGLAWTHEPPVSVETGSNPLWSPIAADDTAEETWLTYGGGLHTVLGTRPAYDATMQVLIAAVDAEPRWRRWWSRSGLHTLDLAPLWSEGDAPGVTVRRGAQRVVVDAIMDPRGFARTDRTFLRELARADLLTMLEAVRSALDLGPLPSLPRIPDLPDMPDSFAPGQELPRLDVDEVVRFAEEVGGVDLEELRPVLHMLATDPPL</sequence>
<evidence type="ECO:0000313" key="2">
    <source>
        <dbReference type="EMBL" id="MDR7325478.1"/>
    </source>
</evidence>
<dbReference type="AlphaFoldDB" id="A0AAE3ZWN7"/>
<dbReference type="Pfam" id="PF14024">
    <property type="entry name" value="DUF4240"/>
    <property type="match status" value="1"/>
</dbReference>
<organism evidence="2 3">
    <name type="scientific">Catenuloplanes niger</name>
    <dbReference type="NCBI Taxonomy" id="587534"/>
    <lineage>
        <taxon>Bacteria</taxon>
        <taxon>Bacillati</taxon>
        <taxon>Actinomycetota</taxon>
        <taxon>Actinomycetes</taxon>
        <taxon>Micromonosporales</taxon>
        <taxon>Micromonosporaceae</taxon>
        <taxon>Catenuloplanes</taxon>
    </lineage>
</organism>
<accession>A0AAE3ZWN7</accession>
<evidence type="ECO:0000313" key="3">
    <source>
        <dbReference type="Proteomes" id="UP001183629"/>
    </source>
</evidence>
<dbReference type="Proteomes" id="UP001183629">
    <property type="component" value="Unassembled WGS sequence"/>
</dbReference>
<gene>
    <name evidence="2" type="ORF">J2S44_005728</name>
</gene>
<dbReference type="InterPro" id="IPR025334">
    <property type="entry name" value="DUF4240"/>
</dbReference>
<name>A0AAE3ZWN7_9ACTN</name>
<feature type="domain" description="DUF4240" evidence="1">
    <location>
        <begin position="1"/>
        <end position="113"/>
    </location>
</feature>
<proteinExistence type="predicted"/>
<evidence type="ECO:0000259" key="1">
    <source>
        <dbReference type="Pfam" id="PF14024"/>
    </source>
</evidence>
<reference evidence="2 3" key="1">
    <citation type="submission" date="2023-07" db="EMBL/GenBank/DDBJ databases">
        <title>Sequencing the genomes of 1000 actinobacteria strains.</title>
        <authorList>
            <person name="Klenk H.-P."/>
        </authorList>
    </citation>
    <scope>NUCLEOTIDE SEQUENCE [LARGE SCALE GENOMIC DNA]</scope>
    <source>
        <strain evidence="2 3">DSM 44711</strain>
    </source>
</reference>